<protein>
    <submittedName>
        <fullName evidence="5">Acyl-CoA hydrolase</fullName>
    </submittedName>
</protein>
<keyword evidence="6" id="KW-1185">Reference proteome</keyword>
<evidence type="ECO:0000259" key="4">
    <source>
        <dbReference type="PROSITE" id="PS51770"/>
    </source>
</evidence>
<dbReference type="RefSeq" id="WP_110827365.1">
    <property type="nucleotide sequence ID" value="NZ_QKLU01000001.1"/>
</dbReference>
<dbReference type="Pfam" id="PF03061">
    <property type="entry name" value="4HBT"/>
    <property type="match status" value="1"/>
</dbReference>
<keyword evidence="2 3" id="KW-0378">Hydrolase</keyword>
<comment type="caution">
    <text evidence="5">The sequence shown here is derived from an EMBL/GenBank/DDBJ whole genome shotgun (WGS) entry which is preliminary data.</text>
</comment>
<dbReference type="InterPro" id="IPR040170">
    <property type="entry name" value="Cytosol_ACT"/>
</dbReference>
<dbReference type="InterPro" id="IPR029069">
    <property type="entry name" value="HotDog_dom_sf"/>
</dbReference>
<dbReference type="AlphaFoldDB" id="A0A318UQF0"/>
<evidence type="ECO:0000313" key="5">
    <source>
        <dbReference type="EMBL" id="PYF77308.1"/>
    </source>
</evidence>
<dbReference type="GO" id="GO:0005829">
    <property type="term" value="C:cytosol"/>
    <property type="evidence" value="ECO:0007669"/>
    <property type="project" value="TreeGrafter"/>
</dbReference>
<dbReference type="PANTHER" id="PTHR11049:SF16">
    <property type="entry name" value="PROTEIN VDLD"/>
    <property type="match status" value="1"/>
</dbReference>
<comment type="similarity">
    <text evidence="1">Belongs to the acyl coenzyme A hydrolase family.</text>
</comment>
<dbReference type="InterPro" id="IPR033120">
    <property type="entry name" value="HOTDOG_ACOT"/>
</dbReference>
<sequence length="200" mass="22283">MENYKTVAESQTTLTELMIPSYANFGGKIHGGIIMGLMDKVAYVCAAKHAGAYCVTASVDAIDFLAPVEVGELISLMASVNYVSNTSLVVGIRVISENVKTKEVKHTNTSYFTMVAMDEHRSTVQVPGLILKSDEEIRRFFQAFHKKELKKYLRMEEKRMKNEFEIAESIEIIKNERCIIEMEPSAPAPLKTIPGAAEKS</sequence>
<proteinExistence type="inferred from homology"/>
<dbReference type="PROSITE" id="PS51770">
    <property type="entry name" value="HOTDOG_ACOT"/>
    <property type="match status" value="1"/>
</dbReference>
<evidence type="ECO:0000256" key="1">
    <source>
        <dbReference type="ARBA" id="ARBA00010458"/>
    </source>
</evidence>
<dbReference type="EMBL" id="QKLU01000001">
    <property type="protein sequence ID" value="PYF77308.1"/>
    <property type="molecule type" value="Genomic_DNA"/>
</dbReference>
<dbReference type="InterPro" id="IPR006683">
    <property type="entry name" value="Thioestr_dom"/>
</dbReference>
<gene>
    <name evidence="5" type="ORF">B0O44_101789</name>
</gene>
<dbReference type="Gene3D" id="3.10.129.10">
    <property type="entry name" value="Hotdog Thioesterase"/>
    <property type="match status" value="1"/>
</dbReference>
<evidence type="ECO:0000313" key="6">
    <source>
        <dbReference type="Proteomes" id="UP000248198"/>
    </source>
</evidence>
<dbReference type="OrthoDB" id="9801856at2"/>
<evidence type="ECO:0000256" key="3">
    <source>
        <dbReference type="PROSITE-ProRule" id="PRU01106"/>
    </source>
</evidence>
<dbReference type="SUPFAM" id="SSF54637">
    <property type="entry name" value="Thioesterase/thiol ester dehydrase-isomerase"/>
    <property type="match status" value="1"/>
</dbReference>
<dbReference type="Proteomes" id="UP000248198">
    <property type="component" value="Unassembled WGS sequence"/>
</dbReference>
<dbReference type="PANTHER" id="PTHR11049">
    <property type="entry name" value="ACYL COENZYME A THIOESTER HYDROLASE"/>
    <property type="match status" value="1"/>
</dbReference>
<accession>A0A318UQF0</accession>
<evidence type="ECO:0000256" key="2">
    <source>
        <dbReference type="ARBA" id="ARBA00022801"/>
    </source>
</evidence>
<organism evidence="5 6">
    <name type="scientific">Pedobacter nutrimenti</name>
    <dbReference type="NCBI Taxonomy" id="1241337"/>
    <lineage>
        <taxon>Bacteria</taxon>
        <taxon>Pseudomonadati</taxon>
        <taxon>Bacteroidota</taxon>
        <taxon>Sphingobacteriia</taxon>
        <taxon>Sphingobacteriales</taxon>
        <taxon>Sphingobacteriaceae</taxon>
        <taxon>Pedobacter</taxon>
    </lineage>
</organism>
<dbReference type="GO" id="GO:0006637">
    <property type="term" value="P:acyl-CoA metabolic process"/>
    <property type="evidence" value="ECO:0007669"/>
    <property type="project" value="TreeGrafter"/>
</dbReference>
<feature type="domain" description="HotDog ACOT-type" evidence="4">
    <location>
        <begin position="8"/>
        <end position="120"/>
    </location>
</feature>
<dbReference type="CDD" id="cd03442">
    <property type="entry name" value="BFIT_BACH"/>
    <property type="match status" value="1"/>
</dbReference>
<reference evidence="5 6" key="1">
    <citation type="submission" date="2018-06" db="EMBL/GenBank/DDBJ databases">
        <title>Genomic Encyclopedia of Archaeal and Bacterial Type Strains, Phase II (KMG-II): from individual species to whole genera.</title>
        <authorList>
            <person name="Goeker M."/>
        </authorList>
    </citation>
    <scope>NUCLEOTIDE SEQUENCE [LARGE SCALE GENOMIC DNA]</scope>
    <source>
        <strain evidence="5 6">DSM 27372</strain>
    </source>
</reference>
<name>A0A318UQF0_9SPHI</name>
<dbReference type="GO" id="GO:0052816">
    <property type="term" value="F:long-chain fatty acyl-CoA hydrolase activity"/>
    <property type="evidence" value="ECO:0007669"/>
    <property type="project" value="TreeGrafter"/>
</dbReference>